<keyword evidence="2" id="KW-1185">Reference proteome</keyword>
<name>A0ABU0D892_9BACI</name>
<reference evidence="1 2" key="1">
    <citation type="submission" date="2023-07" db="EMBL/GenBank/DDBJ databases">
        <title>Genomic Encyclopedia of Type Strains, Phase IV (KMG-IV): sequencing the most valuable type-strain genomes for metagenomic binning, comparative biology and taxonomic classification.</title>
        <authorList>
            <person name="Goeker M."/>
        </authorList>
    </citation>
    <scope>NUCLEOTIDE SEQUENCE [LARGE SCALE GENOMIC DNA]</scope>
    <source>
        <strain evidence="1 2">DSM 27848</strain>
    </source>
</reference>
<evidence type="ECO:0000313" key="1">
    <source>
        <dbReference type="EMBL" id="MDQ0344642.1"/>
    </source>
</evidence>
<proteinExistence type="predicted"/>
<gene>
    <name evidence="1" type="ORF">J2S14_003486</name>
</gene>
<protein>
    <submittedName>
        <fullName evidence="1">Uncharacterized protein</fullName>
    </submittedName>
</protein>
<dbReference type="Proteomes" id="UP001232343">
    <property type="component" value="Unassembled WGS sequence"/>
</dbReference>
<dbReference type="EMBL" id="JAUSUO010000010">
    <property type="protein sequence ID" value="MDQ0344642.1"/>
    <property type="molecule type" value="Genomic_DNA"/>
</dbReference>
<accession>A0ABU0D892</accession>
<sequence length="34" mass="4021">MTGPTKELCIDERYQGKQMHRLLNTSLTTKRTRL</sequence>
<evidence type="ECO:0000313" key="2">
    <source>
        <dbReference type="Proteomes" id="UP001232343"/>
    </source>
</evidence>
<organism evidence="1 2">
    <name type="scientific">Lederbergia wuyishanensis</name>
    <dbReference type="NCBI Taxonomy" id="1347903"/>
    <lineage>
        <taxon>Bacteria</taxon>
        <taxon>Bacillati</taxon>
        <taxon>Bacillota</taxon>
        <taxon>Bacilli</taxon>
        <taxon>Bacillales</taxon>
        <taxon>Bacillaceae</taxon>
        <taxon>Lederbergia</taxon>
    </lineage>
</organism>
<comment type="caution">
    <text evidence="1">The sequence shown here is derived from an EMBL/GenBank/DDBJ whole genome shotgun (WGS) entry which is preliminary data.</text>
</comment>